<dbReference type="GO" id="GO:0004742">
    <property type="term" value="F:dihydrolipoyllysine-residue acetyltransferase activity"/>
    <property type="evidence" value="ECO:0007669"/>
    <property type="project" value="UniProtKB-UniRule"/>
</dbReference>
<organism evidence="12 13">
    <name type="scientific">Marivibrio halodurans</name>
    <dbReference type="NCBI Taxonomy" id="2039722"/>
    <lineage>
        <taxon>Bacteria</taxon>
        <taxon>Pseudomonadati</taxon>
        <taxon>Pseudomonadota</taxon>
        <taxon>Alphaproteobacteria</taxon>
        <taxon>Rhodospirillales</taxon>
        <taxon>Rhodospirillaceae</taxon>
        <taxon>Marivibrio</taxon>
    </lineage>
</organism>
<dbReference type="AlphaFoldDB" id="A0A8J7S4N0"/>
<dbReference type="Gene3D" id="2.40.50.100">
    <property type="match status" value="1"/>
</dbReference>
<reference evidence="12" key="1">
    <citation type="submission" date="2021-04" db="EMBL/GenBank/DDBJ databases">
        <authorList>
            <person name="Zhang D.-C."/>
        </authorList>
    </citation>
    <scope>NUCLEOTIDE SEQUENCE</scope>
    <source>
        <strain evidence="12">CGMCC 1.15697</strain>
    </source>
</reference>
<dbReference type="InterPro" id="IPR023213">
    <property type="entry name" value="CAT-like_dom_sf"/>
</dbReference>
<name>A0A8J7S4N0_9PROT</name>
<dbReference type="Pfam" id="PF00198">
    <property type="entry name" value="2-oxoacid_dh"/>
    <property type="match status" value="1"/>
</dbReference>
<protein>
    <recommendedName>
        <fullName evidence="8">Acetyltransferase component of pyruvate dehydrogenase complex</fullName>
        <ecNumber evidence="8">2.3.1.12</ecNumber>
    </recommendedName>
</protein>
<keyword evidence="13" id="KW-1185">Reference proteome</keyword>
<dbReference type="PANTHER" id="PTHR23151">
    <property type="entry name" value="DIHYDROLIPOAMIDE ACETYL/SUCCINYL-TRANSFERASE-RELATED"/>
    <property type="match status" value="1"/>
</dbReference>
<dbReference type="SUPFAM" id="SSF51230">
    <property type="entry name" value="Single hybrid motif"/>
    <property type="match status" value="1"/>
</dbReference>
<evidence type="ECO:0000256" key="1">
    <source>
        <dbReference type="ARBA" id="ARBA00007317"/>
    </source>
</evidence>
<feature type="compositionally biased region" description="Low complexity" evidence="9">
    <location>
        <begin position="191"/>
        <end position="214"/>
    </location>
</feature>
<comment type="subunit">
    <text evidence="2">Forms a 24-polypeptide structural core with octahedral symmetry.</text>
</comment>
<dbReference type="InterPro" id="IPR001078">
    <property type="entry name" value="2-oxoacid_DH_actylTfrase"/>
</dbReference>
<evidence type="ECO:0000259" key="11">
    <source>
        <dbReference type="PROSITE" id="PS51826"/>
    </source>
</evidence>
<dbReference type="InterPro" id="IPR036625">
    <property type="entry name" value="E3-bd_dom_sf"/>
</dbReference>
<evidence type="ECO:0000256" key="8">
    <source>
        <dbReference type="RuleBase" id="RU361137"/>
    </source>
</evidence>
<feature type="domain" description="Lipoyl-binding" evidence="10">
    <location>
        <begin position="2"/>
        <end position="78"/>
    </location>
</feature>
<proteinExistence type="inferred from homology"/>
<comment type="cofactor">
    <cofactor evidence="8">
        <name>(R)-lipoate</name>
        <dbReference type="ChEBI" id="CHEBI:83088"/>
    </cofactor>
    <text evidence="8">Binds 1 lipoyl cofactor covalently.</text>
</comment>
<keyword evidence="5 8" id="KW-0012">Acyltransferase</keyword>
<evidence type="ECO:0000256" key="5">
    <source>
        <dbReference type="ARBA" id="ARBA00023315"/>
    </source>
</evidence>
<dbReference type="Pfam" id="PF00364">
    <property type="entry name" value="Biotin_lipoyl"/>
    <property type="match status" value="1"/>
</dbReference>
<evidence type="ECO:0000313" key="12">
    <source>
        <dbReference type="EMBL" id="MBP5855562.1"/>
    </source>
</evidence>
<gene>
    <name evidence="12" type="ORF">KAJ83_00965</name>
</gene>
<dbReference type="PROSITE" id="PS00189">
    <property type="entry name" value="LIPOYL"/>
    <property type="match status" value="1"/>
</dbReference>
<dbReference type="InterPro" id="IPR011053">
    <property type="entry name" value="Single_hybrid_motif"/>
</dbReference>
<dbReference type="InterPro" id="IPR000089">
    <property type="entry name" value="Biotin_lipoyl"/>
</dbReference>
<dbReference type="Gene3D" id="3.30.559.10">
    <property type="entry name" value="Chloramphenicol acetyltransferase-like domain"/>
    <property type="match status" value="1"/>
</dbReference>
<dbReference type="CDD" id="cd06849">
    <property type="entry name" value="lipoyl_domain"/>
    <property type="match status" value="1"/>
</dbReference>
<comment type="function">
    <text evidence="6">The pyruvate dehydrogenase complex catalyzes the overall conversion of pyruvate to acetyl-CoA and CO(2). It contains multiple copies of three enzymatic components: pyruvate dehydrogenase (E1), dihydrolipoamide acetyltransferase (E2) and lipoamide dehydrogenase (E3).</text>
</comment>
<keyword evidence="12" id="KW-0670">Pyruvate</keyword>
<dbReference type="EC" id="2.3.1.12" evidence="8"/>
<feature type="region of interest" description="Disordered" evidence="9">
    <location>
        <begin position="80"/>
        <end position="150"/>
    </location>
</feature>
<dbReference type="GO" id="GO:0006086">
    <property type="term" value="P:pyruvate decarboxylation to acetyl-CoA"/>
    <property type="evidence" value="ECO:0007669"/>
    <property type="project" value="InterPro"/>
</dbReference>
<keyword evidence="3 8" id="KW-0808">Transferase</keyword>
<evidence type="ECO:0000256" key="4">
    <source>
        <dbReference type="ARBA" id="ARBA00022823"/>
    </source>
</evidence>
<dbReference type="EMBL" id="JAGMWN010000001">
    <property type="protein sequence ID" value="MBP5855562.1"/>
    <property type="molecule type" value="Genomic_DNA"/>
</dbReference>
<dbReference type="InterPro" id="IPR006257">
    <property type="entry name" value="LAT1"/>
</dbReference>
<dbReference type="SUPFAM" id="SSF52777">
    <property type="entry name" value="CoA-dependent acyltransferases"/>
    <property type="match status" value="1"/>
</dbReference>
<comment type="similarity">
    <text evidence="1 8">Belongs to the 2-oxoacid dehydrogenase family.</text>
</comment>
<dbReference type="PANTHER" id="PTHR23151:SF90">
    <property type="entry name" value="DIHYDROLIPOYLLYSINE-RESIDUE ACETYLTRANSFERASE COMPONENT OF PYRUVATE DEHYDROGENASE COMPLEX, MITOCHONDRIAL-RELATED"/>
    <property type="match status" value="1"/>
</dbReference>
<dbReference type="SUPFAM" id="SSF47005">
    <property type="entry name" value="Peripheral subunit-binding domain of 2-oxo acid dehydrogenase complex"/>
    <property type="match status" value="1"/>
</dbReference>
<dbReference type="RefSeq" id="WP_210680145.1">
    <property type="nucleotide sequence ID" value="NZ_JAGMWN010000001.1"/>
</dbReference>
<comment type="caution">
    <text evidence="12">The sequence shown here is derived from an EMBL/GenBank/DDBJ whole genome shotgun (WGS) entry which is preliminary data.</text>
</comment>
<feature type="domain" description="Peripheral subunit-binding (PSBD)" evidence="11">
    <location>
        <begin position="152"/>
        <end position="189"/>
    </location>
</feature>
<keyword evidence="4 8" id="KW-0450">Lipoyl</keyword>
<evidence type="ECO:0000313" key="13">
    <source>
        <dbReference type="Proteomes" id="UP000672602"/>
    </source>
</evidence>
<comment type="catalytic activity">
    <reaction evidence="7 8">
        <text>N(6)-[(R)-dihydrolipoyl]-L-lysyl-[protein] + acetyl-CoA = N(6)-[(R)-S(8)-acetyldihydrolipoyl]-L-lysyl-[protein] + CoA</text>
        <dbReference type="Rhea" id="RHEA:17017"/>
        <dbReference type="Rhea" id="RHEA-COMP:10475"/>
        <dbReference type="Rhea" id="RHEA-COMP:10478"/>
        <dbReference type="ChEBI" id="CHEBI:57287"/>
        <dbReference type="ChEBI" id="CHEBI:57288"/>
        <dbReference type="ChEBI" id="CHEBI:83100"/>
        <dbReference type="ChEBI" id="CHEBI:83111"/>
        <dbReference type="EC" id="2.3.1.12"/>
    </reaction>
</comment>
<dbReference type="InterPro" id="IPR045257">
    <property type="entry name" value="E2/Pdx1"/>
</dbReference>
<evidence type="ECO:0000256" key="7">
    <source>
        <dbReference type="ARBA" id="ARBA00048370"/>
    </source>
</evidence>
<dbReference type="InterPro" id="IPR003016">
    <property type="entry name" value="2-oxoA_DH_lipoyl-BS"/>
</dbReference>
<evidence type="ECO:0000259" key="10">
    <source>
        <dbReference type="PROSITE" id="PS50968"/>
    </source>
</evidence>
<evidence type="ECO:0000256" key="6">
    <source>
        <dbReference type="ARBA" id="ARBA00025211"/>
    </source>
</evidence>
<dbReference type="Gene3D" id="4.10.320.10">
    <property type="entry name" value="E3-binding domain"/>
    <property type="match status" value="1"/>
</dbReference>
<feature type="compositionally biased region" description="Basic and acidic residues" evidence="9">
    <location>
        <begin position="99"/>
        <end position="120"/>
    </location>
</feature>
<dbReference type="NCBIfam" id="TIGR01349">
    <property type="entry name" value="PDHac_trf_mito"/>
    <property type="match status" value="1"/>
</dbReference>
<evidence type="ECO:0000256" key="3">
    <source>
        <dbReference type="ARBA" id="ARBA00022679"/>
    </source>
</evidence>
<accession>A0A8J7S4N0</accession>
<sequence length="457" mass="47635">MPIQVLMPALSPTMTEGTLAKWHVKEGDEVSSGDVLAEIETDKATMEFEAVDEGTIAKILIAEGTEGVAVNEPIAILAEEGEDPAEAAKAKVDGGGAAKSEEPAKQEPAERETVAQEEAKPTPGAASDAKPAAGEGQKAPPAPRTEDGERVLASPLARRIAAAEGVDLTRVEGSGPHGRIVREDVEGAIATGGAKAAPAEKPSTGGAPAAGATPSPAPASPDDPIFQMLPSFEEVPNSGMRRTIAKRLTESARETPHFNLQVDVEIDTLMAMRKQLNERDGADYKISVNDFIVKATALALQRVPDCNVAYTEKAVLKFSRVDMAIAVAIDGGLITPIIKDCASKGLATISKEAKELAGRAREGKLKPEEYQGGTFSISNLGMFGIKSFNSIINPPQGGILSVGAGEQRPVVKDGALAIATVVTLSLAVDHRCIDGATGAAFMKELKTLIEDPIALML</sequence>
<dbReference type="Proteomes" id="UP000672602">
    <property type="component" value="Unassembled WGS sequence"/>
</dbReference>
<evidence type="ECO:0000256" key="2">
    <source>
        <dbReference type="ARBA" id="ARBA00011484"/>
    </source>
</evidence>
<evidence type="ECO:0000256" key="9">
    <source>
        <dbReference type="SAM" id="MobiDB-lite"/>
    </source>
</evidence>
<dbReference type="InterPro" id="IPR004167">
    <property type="entry name" value="PSBD"/>
</dbReference>
<feature type="region of interest" description="Disordered" evidence="9">
    <location>
        <begin position="191"/>
        <end position="227"/>
    </location>
</feature>
<dbReference type="PROSITE" id="PS50968">
    <property type="entry name" value="BIOTINYL_LIPOYL"/>
    <property type="match status" value="1"/>
</dbReference>
<dbReference type="FunFam" id="2.40.50.100:FF:000010">
    <property type="entry name" value="Acetyltransferase component of pyruvate dehydrogenase complex"/>
    <property type="match status" value="1"/>
</dbReference>
<dbReference type="Pfam" id="PF02817">
    <property type="entry name" value="E3_binding"/>
    <property type="match status" value="1"/>
</dbReference>
<dbReference type="GO" id="GO:0045254">
    <property type="term" value="C:pyruvate dehydrogenase complex"/>
    <property type="evidence" value="ECO:0007669"/>
    <property type="project" value="UniProtKB-UniRule"/>
</dbReference>
<dbReference type="PROSITE" id="PS51826">
    <property type="entry name" value="PSBD"/>
    <property type="match status" value="1"/>
</dbReference>